<gene>
    <name evidence="2" type="ORF">GNH96_05165</name>
</gene>
<keyword evidence="3" id="KW-1185">Reference proteome</keyword>
<organism evidence="2 3">
    <name type="scientific">Methylococcus geothermalis</name>
    <dbReference type="NCBI Taxonomy" id="2681310"/>
    <lineage>
        <taxon>Bacteria</taxon>
        <taxon>Pseudomonadati</taxon>
        <taxon>Pseudomonadota</taxon>
        <taxon>Gammaproteobacteria</taxon>
        <taxon>Methylococcales</taxon>
        <taxon>Methylococcaceae</taxon>
        <taxon>Methylococcus</taxon>
    </lineage>
</organism>
<protein>
    <recommendedName>
        <fullName evidence="1">Transposase Helix-turn-helix domain-containing protein</fullName>
    </recommendedName>
</protein>
<accession>A0A858Q6B5</accession>
<dbReference type="Proteomes" id="UP000503004">
    <property type="component" value="Chromosome"/>
</dbReference>
<reference evidence="3" key="1">
    <citation type="submission" date="2019-12" db="EMBL/GenBank/DDBJ databases">
        <authorList>
            <person name="Awala S.I."/>
            <person name="Rhee S.K."/>
        </authorList>
    </citation>
    <scope>NUCLEOTIDE SEQUENCE [LARGE SCALE GENOMIC DNA]</scope>
    <source>
        <strain evidence="3">IM1</strain>
    </source>
</reference>
<evidence type="ECO:0000313" key="2">
    <source>
        <dbReference type="EMBL" id="QJD29412.1"/>
    </source>
</evidence>
<name>A0A858Q6B5_9GAMM</name>
<feature type="domain" description="Transposase Helix-turn-helix" evidence="1">
    <location>
        <begin position="61"/>
        <end position="105"/>
    </location>
</feature>
<dbReference type="EMBL" id="CP046565">
    <property type="protein sequence ID" value="QJD29412.1"/>
    <property type="molecule type" value="Genomic_DNA"/>
</dbReference>
<proteinExistence type="predicted"/>
<evidence type="ECO:0000313" key="3">
    <source>
        <dbReference type="Proteomes" id="UP000503004"/>
    </source>
</evidence>
<dbReference type="InterPro" id="IPR027805">
    <property type="entry name" value="Transposase_HTH_dom"/>
</dbReference>
<dbReference type="KEGG" id="metu:GNH96_05165"/>
<sequence>MEETNERTVRALIGMNKAQFAKLYPIFEEAYADIQQERVRQGEIKRVQKGGHVGYLDRMDKKLFFILYYLKTYCTFDVLGFHFGLSSGHAHRHVEQLLPVLRRSLAKLDLLPERALTTPGEMMKLIEKHGDLIIDGVECGCVRPQDDDQQKARYSGKKNDIRLKP</sequence>
<evidence type="ECO:0000259" key="1">
    <source>
        <dbReference type="Pfam" id="PF13613"/>
    </source>
</evidence>
<dbReference type="AlphaFoldDB" id="A0A858Q6B5"/>
<dbReference type="Pfam" id="PF13613">
    <property type="entry name" value="HTH_Tnp_4"/>
    <property type="match status" value="1"/>
</dbReference>
<dbReference type="RefSeq" id="WP_169602698.1">
    <property type="nucleotide sequence ID" value="NZ_CP046565.1"/>
</dbReference>